<dbReference type="EMBL" id="CAJHUB010000671">
    <property type="protein sequence ID" value="CAD7673346.1"/>
    <property type="molecule type" value="Genomic_DNA"/>
</dbReference>
<proteinExistence type="inferred from homology"/>
<dbReference type="Pfam" id="PF05010">
    <property type="entry name" value="TACC_C"/>
    <property type="match status" value="1"/>
</dbReference>
<comment type="similarity">
    <text evidence="2">Belongs to the TACC family.</text>
</comment>
<gene>
    <name evidence="7" type="ORF">NYPRO_LOCUS6141</name>
</gene>
<evidence type="ECO:0000313" key="7">
    <source>
        <dbReference type="EMBL" id="CAD7673346.1"/>
    </source>
</evidence>
<reference evidence="7" key="1">
    <citation type="submission" date="2020-12" db="EMBL/GenBank/DDBJ databases">
        <authorList>
            <consortium name="Molecular Ecology Group"/>
        </authorList>
    </citation>
    <scope>NUCLEOTIDE SEQUENCE</scope>
    <source>
        <strain evidence="7">TBG_1078</strain>
    </source>
</reference>
<keyword evidence="3" id="KW-0963">Cytoplasm</keyword>
<comment type="caution">
    <text evidence="7">The sequence shown here is derived from an EMBL/GenBank/DDBJ whole genome shotgun (WGS) entry which is preliminary data.</text>
</comment>
<accession>A0A811Y8N0</accession>
<protein>
    <submittedName>
        <fullName evidence="7">(raccoon dog) hypothetical protein</fullName>
    </submittedName>
</protein>
<dbReference type="InterPro" id="IPR007707">
    <property type="entry name" value="TACC_C"/>
</dbReference>
<evidence type="ECO:0000256" key="1">
    <source>
        <dbReference type="ARBA" id="ARBA00004245"/>
    </source>
</evidence>
<evidence type="ECO:0000256" key="3">
    <source>
        <dbReference type="ARBA" id="ARBA00022490"/>
    </source>
</evidence>
<sequence length="60" mass="7202">MHYRPNEELLKECVENYMVRIEKEGLRYQTLKAHKLKLTNEIAQRWSRAPAEALAFQRSL</sequence>
<evidence type="ECO:0000256" key="4">
    <source>
        <dbReference type="ARBA" id="ARBA00023054"/>
    </source>
</evidence>
<keyword evidence="5" id="KW-0206">Cytoskeleton</keyword>
<evidence type="ECO:0000259" key="6">
    <source>
        <dbReference type="Pfam" id="PF05010"/>
    </source>
</evidence>
<organism evidence="7 8">
    <name type="scientific">Nyctereutes procyonoides</name>
    <name type="common">Raccoon dog</name>
    <name type="synonym">Canis procyonoides</name>
    <dbReference type="NCBI Taxonomy" id="34880"/>
    <lineage>
        <taxon>Eukaryota</taxon>
        <taxon>Metazoa</taxon>
        <taxon>Chordata</taxon>
        <taxon>Craniata</taxon>
        <taxon>Vertebrata</taxon>
        <taxon>Euteleostomi</taxon>
        <taxon>Mammalia</taxon>
        <taxon>Eutheria</taxon>
        <taxon>Laurasiatheria</taxon>
        <taxon>Carnivora</taxon>
        <taxon>Caniformia</taxon>
        <taxon>Canidae</taxon>
        <taxon>Nyctereutes</taxon>
    </lineage>
</organism>
<keyword evidence="4" id="KW-0175">Coiled coil</keyword>
<dbReference type="GO" id="GO:0005856">
    <property type="term" value="C:cytoskeleton"/>
    <property type="evidence" value="ECO:0007669"/>
    <property type="project" value="UniProtKB-SubCell"/>
</dbReference>
<evidence type="ECO:0000256" key="2">
    <source>
        <dbReference type="ARBA" id="ARBA00009423"/>
    </source>
</evidence>
<name>A0A811Y8N0_NYCPR</name>
<feature type="domain" description="Transforming acidic coiled-coil-containing protein C-terminal" evidence="6">
    <location>
        <begin position="2"/>
        <end position="60"/>
    </location>
</feature>
<evidence type="ECO:0000313" key="8">
    <source>
        <dbReference type="Proteomes" id="UP000645828"/>
    </source>
</evidence>
<keyword evidence="8" id="KW-1185">Reference proteome</keyword>
<dbReference type="Proteomes" id="UP000645828">
    <property type="component" value="Unassembled WGS sequence"/>
</dbReference>
<comment type="subcellular location">
    <subcellularLocation>
        <location evidence="1">Cytoplasm</location>
        <location evidence="1">Cytoskeleton</location>
    </subcellularLocation>
</comment>
<dbReference type="AlphaFoldDB" id="A0A811Y8N0"/>
<evidence type="ECO:0000256" key="5">
    <source>
        <dbReference type="ARBA" id="ARBA00023212"/>
    </source>
</evidence>